<dbReference type="Pfam" id="PF07716">
    <property type="entry name" value="bZIP_2"/>
    <property type="match status" value="1"/>
</dbReference>
<feature type="region of interest" description="Disordered" evidence="7">
    <location>
        <begin position="83"/>
        <end position="108"/>
    </location>
</feature>
<feature type="region of interest" description="Disordered" evidence="7">
    <location>
        <begin position="1"/>
        <end position="23"/>
    </location>
</feature>
<feature type="region of interest" description="Disordered" evidence="7">
    <location>
        <begin position="119"/>
        <end position="138"/>
    </location>
</feature>
<evidence type="ECO:0000256" key="7">
    <source>
        <dbReference type="SAM" id="MobiDB-lite"/>
    </source>
</evidence>
<dbReference type="GO" id="GO:0005634">
    <property type="term" value="C:nucleus"/>
    <property type="evidence" value="ECO:0007669"/>
    <property type="project" value="UniProtKB-SubCell"/>
</dbReference>
<evidence type="ECO:0000256" key="2">
    <source>
        <dbReference type="ARBA" id="ARBA00006951"/>
    </source>
</evidence>
<dbReference type="SUPFAM" id="SSF57959">
    <property type="entry name" value="Leucine zipper domain"/>
    <property type="match status" value="1"/>
</dbReference>
<dbReference type="InterPro" id="IPR031106">
    <property type="entry name" value="C/EBP"/>
</dbReference>
<sequence>MERVSTLSFEQPLDLSAQSTTTSSTPRLFQQSFPFNAFNLDSRQLTVPSLYSHNQNYSVAVVSPRLGDDLVDCTYKKPVSLVSPRVEPESSTTPRRSKKSPSGSILDKSSVEYRKKRIKNNEAARKSRQKKKETEVEMKRKMNDLRDESTLLRETINRLNFLLMNQKCRNCSCPLTDKLYRYDMIPSLGIDNRPSSTQKR</sequence>
<feature type="domain" description="BZIP" evidence="8">
    <location>
        <begin position="110"/>
        <end position="160"/>
    </location>
</feature>
<evidence type="ECO:0000313" key="10">
    <source>
        <dbReference type="Proteomes" id="UP001367676"/>
    </source>
</evidence>
<dbReference type="PANTHER" id="PTHR23334">
    <property type="entry name" value="CCAAT/ENHANCER BINDING PROTEIN"/>
    <property type="match status" value="1"/>
</dbReference>
<dbReference type="Gene3D" id="1.20.5.170">
    <property type="match status" value="1"/>
</dbReference>
<evidence type="ECO:0000313" key="9">
    <source>
        <dbReference type="EMBL" id="KAK7579722.1"/>
    </source>
</evidence>
<protein>
    <recommendedName>
        <fullName evidence="8">BZIP domain-containing protein</fullName>
    </recommendedName>
</protein>
<organism evidence="9 10">
    <name type="scientific">Parthenolecanium corni</name>
    <dbReference type="NCBI Taxonomy" id="536013"/>
    <lineage>
        <taxon>Eukaryota</taxon>
        <taxon>Metazoa</taxon>
        <taxon>Ecdysozoa</taxon>
        <taxon>Arthropoda</taxon>
        <taxon>Hexapoda</taxon>
        <taxon>Insecta</taxon>
        <taxon>Pterygota</taxon>
        <taxon>Neoptera</taxon>
        <taxon>Paraneoptera</taxon>
        <taxon>Hemiptera</taxon>
        <taxon>Sternorrhyncha</taxon>
        <taxon>Coccoidea</taxon>
        <taxon>Coccidae</taxon>
        <taxon>Parthenolecanium</taxon>
    </lineage>
</organism>
<keyword evidence="10" id="KW-1185">Reference proteome</keyword>
<comment type="caution">
    <text evidence="9">The sequence shown here is derived from an EMBL/GenBank/DDBJ whole genome shotgun (WGS) entry which is preliminary data.</text>
</comment>
<accession>A0AAN9T9D4</accession>
<dbReference type="EMBL" id="JBBCAQ010000034">
    <property type="protein sequence ID" value="KAK7579722.1"/>
    <property type="molecule type" value="Genomic_DNA"/>
</dbReference>
<comment type="similarity">
    <text evidence="2">Belongs to the bZIP family. C/EBP subfamily.</text>
</comment>
<dbReference type="PANTHER" id="PTHR23334:SF69">
    <property type="entry name" value="CCAAT_ENHANCER-BINDING PROTEIN GAMMA"/>
    <property type="match status" value="1"/>
</dbReference>
<keyword evidence="6" id="KW-0539">Nucleus</keyword>
<dbReference type="InterPro" id="IPR046347">
    <property type="entry name" value="bZIP_sf"/>
</dbReference>
<dbReference type="Proteomes" id="UP001367676">
    <property type="component" value="Unassembled WGS sequence"/>
</dbReference>
<comment type="subcellular location">
    <subcellularLocation>
        <location evidence="1">Nucleus</location>
    </subcellularLocation>
</comment>
<keyword evidence="5" id="KW-0804">Transcription</keyword>
<keyword evidence="3" id="KW-0805">Transcription regulation</keyword>
<evidence type="ECO:0000256" key="6">
    <source>
        <dbReference type="ARBA" id="ARBA00023242"/>
    </source>
</evidence>
<evidence type="ECO:0000256" key="3">
    <source>
        <dbReference type="ARBA" id="ARBA00023015"/>
    </source>
</evidence>
<evidence type="ECO:0000256" key="4">
    <source>
        <dbReference type="ARBA" id="ARBA00023125"/>
    </source>
</evidence>
<dbReference type="GO" id="GO:0000978">
    <property type="term" value="F:RNA polymerase II cis-regulatory region sequence-specific DNA binding"/>
    <property type="evidence" value="ECO:0007669"/>
    <property type="project" value="TreeGrafter"/>
</dbReference>
<dbReference type="GO" id="GO:0000981">
    <property type="term" value="F:DNA-binding transcription factor activity, RNA polymerase II-specific"/>
    <property type="evidence" value="ECO:0007669"/>
    <property type="project" value="TreeGrafter"/>
</dbReference>
<dbReference type="PROSITE" id="PS00036">
    <property type="entry name" value="BZIP_BASIC"/>
    <property type="match status" value="1"/>
</dbReference>
<evidence type="ECO:0000259" key="8">
    <source>
        <dbReference type="PROSITE" id="PS50217"/>
    </source>
</evidence>
<evidence type="ECO:0000256" key="1">
    <source>
        <dbReference type="ARBA" id="ARBA00004123"/>
    </source>
</evidence>
<reference evidence="9 10" key="1">
    <citation type="submission" date="2024-03" db="EMBL/GenBank/DDBJ databases">
        <title>Adaptation during the transition from Ophiocordyceps entomopathogen to insect associate is accompanied by gene loss and intensified selection.</title>
        <authorList>
            <person name="Ward C.M."/>
            <person name="Onetto C.A."/>
            <person name="Borneman A.R."/>
        </authorList>
    </citation>
    <scope>NUCLEOTIDE SEQUENCE [LARGE SCALE GENOMIC DNA]</scope>
    <source>
        <strain evidence="9">AWRI1</strain>
        <tissue evidence="9">Single Adult Female</tissue>
    </source>
</reference>
<evidence type="ECO:0000256" key="5">
    <source>
        <dbReference type="ARBA" id="ARBA00023163"/>
    </source>
</evidence>
<dbReference type="InterPro" id="IPR004827">
    <property type="entry name" value="bZIP"/>
</dbReference>
<name>A0AAN9T9D4_9HEMI</name>
<gene>
    <name evidence="9" type="ORF">V9T40_000351</name>
</gene>
<dbReference type="AlphaFoldDB" id="A0AAN9T9D4"/>
<dbReference type="PROSITE" id="PS50217">
    <property type="entry name" value="BZIP"/>
    <property type="match status" value="1"/>
</dbReference>
<dbReference type="SMART" id="SM00338">
    <property type="entry name" value="BRLZ"/>
    <property type="match status" value="1"/>
</dbReference>
<keyword evidence="4" id="KW-0238">DNA-binding</keyword>
<proteinExistence type="inferred from homology"/>
<dbReference type="GO" id="GO:0006351">
    <property type="term" value="P:DNA-templated transcription"/>
    <property type="evidence" value="ECO:0007669"/>
    <property type="project" value="InterPro"/>
</dbReference>